<reference evidence="1 2" key="1">
    <citation type="journal article" date="2015" name="Genome Announc.">
        <title>Expanding the biotechnology potential of lactobacilli through comparative genomics of 213 strains and associated genera.</title>
        <authorList>
            <person name="Sun Z."/>
            <person name="Harris H.M."/>
            <person name="McCann A."/>
            <person name="Guo C."/>
            <person name="Argimon S."/>
            <person name="Zhang W."/>
            <person name="Yang X."/>
            <person name="Jeffery I.B."/>
            <person name="Cooney J.C."/>
            <person name="Kagawa T.F."/>
            <person name="Liu W."/>
            <person name="Song Y."/>
            <person name="Salvetti E."/>
            <person name="Wrobel A."/>
            <person name="Rasinkangas P."/>
            <person name="Parkhill J."/>
            <person name="Rea M.C."/>
            <person name="O'Sullivan O."/>
            <person name="Ritari J."/>
            <person name="Douillard F.P."/>
            <person name="Paul Ross R."/>
            <person name="Yang R."/>
            <person name="Briner A.E."/>
            <person name="Felis G.E."/>
            <person name="de Vos W.M."/>
            <person name="Barrangou R."/>
            <person name="Klaenhammer T.R."/>
            <person name="Caufield P.W."/>
            <person name="Cui Y."/>
            <person name="Zhang H."/>
            <person name="O'Toole P.W."/>
        </authorList>
    </citation>
    <scope>NUCLEOTIDE SEQUENCE [LARGE SCALE GENOMIC DNA]</scope>
    <source>
        <strain evidence="1 2">JCM 15530</strain>
    </source>
</reference>
<proteinExistence type="predicted"/>
<dbReference type="AlphaFoldDB" id="A0A0R1HLL0"/>
<accession>A0A0R1HLL0</accession>
<dbReference type="STRING" id="1302272.FC96_GL002517"/>
<evidence type="ECO:0000313" key="1">
    <source>
        <dbReference type="EMBL" id="KRK47398.1"/>
    </source>
</evidence>
<organism evidence="1 2">
    <name type="scientific">Secundilactobacillus kimchicus JCM 15530</name>
    <dbReference type="NCBI Taxonomy" id="1302272"/>
    <lineage>
        <taxon>Bacteria</taxon>
        <taxon>Bacillati</taxon>
        <taxon>Bacillota</taxon>
        <taxon>Bacilli</taxon>
        <taxon>Lactobacillales</taxon>
        <taxon>Lactobacillaceae</taxon>
        <taxon>Secundilactobacillus</taxon>
    </lineage>
</organism>
<name>A0A0R1HLL0_9LACO</name>
<dbReference type="Proteomes" id="UP000050911">
    <property type="component" value="Unassembled WGS sequence"/>
</dbReference>
<dbReference type="PATRIC" id="fig|1302272.5.peg.2567"/>
<dbReference type="EMBL" id="AZCX01000009">
    <property type="protein sequence ID" value="KRK47398.1"/>
    <property type="molecule type" value="Genomic_DNA"/>
</dbReference>
<comment type="caution">
    <text evidence="1">The sequence shown here is derived from an EMBL/GenBank/DDBJ whole genome shotgun (WGS) entry which is preliminary data.</text>
</comment>
<evidence type="ECO:0000313" key="2">
    <source>
        <dbReference type="Proteomes" id="UP000050911"/>
    </source>
</evidence>
<sequence length="51" mass="5672">MKKIEPKHLAFVQIGIPVSAVKNDAFNWLKPSATKLKPAIQWGRTAGKLKD</sequence>
<gene>
    <name evidence="1" type="ORF">FC96_GL002517</name>
</gene>
<protein>
    <submittedName>
        <fullName evidence="1">Uncharacterized protein</fullName>
    </submittedName>
</protein>
<keyword evidence="2" id="KW-1185">Reference proteome</keyword>